<dbReference type="Proteomes" id="UP000016932">
    <property type="component" value="Unassembled WGS sequence"/>
</dbReference>
<dbReference type="PANTHER" id="PTHR23028:SF134">
    <property type="entry name" value="PUTATIVE (AFU_ORTHOLOGUE AFUA_4G08520)-RELATED"/>
    <property type="match status" value="1"/>
</dbReference>
<dbReference type="PANTHER" id="PTHR23028">
    <property type="entry name" value="ACETYLTRANSFERASE"/>
    <property type="match status" value="1"/>
</dbReference>
<dbReference type="InterPro" id="IPR002656">
    <property type="entry name" value="Acyl_transf_3_dom"/>
</dbReference>
<evidence type="ECO:0000313" key="3">
    <source>
        <dbReference type="EMBL" id="EME84646.1"/>
    </source>
</evidence>
<dbReference type="KEGG" id="pfj:MYCFIDRAFT_173594"/>
<dbReference type="OrthoDB" id="5819582at2759"/>
<feature type="transmembrane region" description="Helical" evidence="1">
    <location>
        <begin position="150"/>
        <end position="167"/>
    </location>
</feature>
<proteinExistence type="predicted"/>
<name>M3AJ81_PSEFD</name>
<feature type="transmembrane region" description="Helical" evidence="1">
    <location>
        <begin position="93"/>
        <end position="117"/>
    </location>
</feature>
<dbReference type="EMBL" id="KB446557">
    <property type="protein sequence ID" value="EME84646.1"/>
    <property type="molecule type" value="Genomic_DNA"/>
</dbReference>
<dbReference type="RefSeq" id="XP_007925270.1">
    <property type="nucleotide sequence ID" value="XM_007927079.1"/>
</dbReference>
<feature type="transmembrane region" description="Helical" evidence="1">
    <location>
        <begin position="53"/>
        <end position="73"/>
    </location>
</feature>
<keyword evidence="1" id="KW-0472">Membrane</keyword>
<evidence type="ECO:0000256" key="1">
    <source>
        <dbReference type="SAM" id="Phobius"/>
    </source>
</evidence>
<feature type="domain" description="Acyltransferase 3" evidence="2">
    <location>
        <begin position="48"/>
        <end position="482"/>
    </location>
</feature>
<feature type="transmembrane region" description="Helical" evidence="1">
    <location>
        <begin position="464"/>
        <end position="483"/>
    </location>
</feature>
<keyword evidence="4" id="KW-1185">Reference proteome</keyword>
<sequence length="509" mass="57230">MTADGDSARGLSSSAAWNPLWSAHRMLHALKPTLLRNTVHPAKITSTSWMDGLRGICAVIVVNFHFLFTFSPLPTLGYRTPTHLTASDHIAALPPFCLLWDGASCVNVFFAIAGYVCSFKALQLMQSGTACHASLLQSLSSSVFRRAFRLYLPTLAMTLITALLAYMNGFTLTDIMFANRKTWFRGVSSEVNVPRHDTLWGQVSFWASEVWHLMNLWEFKPVYPVHDPHLWTIAYEYRMSLHLYMVLIALATCRPHVRMALLCTLATIYPAWHRWEGMLFFAGAACAQWDVLRMSNSHGGHATAKQGVLEELLPIKEGSLALSPGAPQRSRLLQPPRMTRTSLHRTAAYISAMYLMSYPVSEFKNPSPGYAWINTLIPSGYVHRENKFPKSIGVLILLYLLRDGAKGGKPGVWRSMLESDLALYLGRISFALYLVHATILHAIGYAIPHWVWSSIGGSEGMSRWMIGITVGWTASLVLCLYFADLFHREIELRCVRCVKWLEDRCKATE</sequence>
<dbReference type="Pfam" id="PF01757">
    <property type="entry name" value="Acyl_transf_3"/>
    <property type="match status" value="1"/>
</dbReference>
<dbReference type="InterPro" id="IPR050879">
    <property type="entry name" value="Acyltransferase_3"/>
</dbReference>
<keyword evidence="1" id="KW-1133">Transmembrane helix</keyword>
<dbReference type="GO" id="GO:0016747">
    <property type="term" value="F:acyltransferase activity, transferring groups other than amino-acyl groups"/>
    <property type="evidence" value="ECO:0007669"/>
    <property type="project" value="InterPro"/>
</dbReference>
<evidence type="ECO:0000313" key="4">
    <source>
        <dbReference type="Proteomes" id="UP000016932"/>
    </source>
</evidence>
<keyword evidence="1" id="KW-0812">Transmembrane</keyword>
<reference evidence="3 4" key="1">
    <citation type="journal article" date="2012" name="PLoS Pathog.">
        <title>Diverse lifestyles and strategies of plant pathogenesis encoded in the genomes of eighteen Dothideomycetes fungi.</title>
        <authorList>
            <person name="Ohm R.A."/>
            <person name="Feau N."/>
            <person name="Henrissat B."/>
            <person name="Schoch C.L."/>
            <person name="Horwitz B.A."/>
            <person name="Barry K.W."/>
            <person name="Condon B.J."/>
            <person name="Copeland A.C."/>
            <person name="Dhillon B."/>
            <person name="Glaser F."/>
            <person name="Hesse C.N."/>
            <person name="Kosti I."/>
            <person name="LaButti K."/>
            <person name="Lindquist E.A."/>
            <person name="Lucas S."/>
            <person name="Salamov A.A."/>
            <person name="Bradshaw R.E."/>
            <person name="Ciuffetti L."/>
            <person name="Hamelin R.C."/>
            <person name="Kema G.H.J."/>
            <person name="Lawrence C."/>
            <person name="Scott J.A."/>
            <person name="Spatafora J.W."/>
            <person name="Turgeon B.G."/>
            <person name="de Wit P.J.G.M."/>
            <person name="Zhong S."/>
            <person name="Goodwin S.B."/>
            <person name="Grigoriev I.V."/>
        </authorList>
    </citation>
    <scope>NUCLEOTIDE SEQUENCE [LARGE SCALE GENOMIC DNA]</scope>
    <source>
        <strain evidence="3 4">CIRAD86</strain>
    </source>
</reference>
<feature type="transmembrane region" description="Helical" evidence="1">
    <location>
        <begin position="430"/>
        <end position="452"/>
    </location>
</feature>
<dbReference type="HOGENOM" id="CLU_005679_13_5_1"/>
<dbReference type="VEuPathDB" id="FungiDB:MYCFIDRAFT_173594"/>
<evidence type="ECO:0000259" key="2">
    <source>
        <dbReference type="Pfam" id="PF01757"/>
    </source>
</evidence>
<accession>M3AJ81</accession>
<dbReference type="STRING" id="383855.M3AJ81"/>
<dbReference type="AlphaFoldDB" id="M3AJ81"/>
<organism evidence="3 4">
    <name type="scientific">Pseudocercospora fijiensis (strain CIRAD86)</name>
    <name type="common">Black leaf streak disease fungus</name>
    <name type="synonym">Mycosphaerella fijiensis</name>
    <dbReference type="NCBI Taxonomy" id="383855"/>
    <lineage>
        <taxon>Eukaryota</taxon>
        <taxon>Fungi</taxon>
        <taxon>Dikarya</taxon>
        <taxon>Ascomycota</taxon>
        <taxon>Pezizomycotina</taxon>
        <taxon>Dothideomycetes</taxon>
        <taxon>Dothideomycetidae</taxon>
        <taxon>Mycosphaerellales</taxon>
        <taxon>Mycosphaerellaceae</taxon>
        <taxon>Pseudocercospora</taxon>
    </lineage>
</organism>
<gene>
    <name evidence="3" type="ORF">MYCFIDRAFT_173594</name>
</gene>
<dbReference type="eggNOG" id="ENOG502RYMZ">
    <property type="taxonomic scope" value="Eukaryota"/>
</dbReference>
<dbReference type="GeneID" id="19333020"/>
<protein>
    <recommendedName>
        <fullName evidence="2">Acyltransferase 3 domain-containing protein</fullName>
    </recommendedName>
</protein>